<dbReference type="PANTHER" id="PTHR10555">
    <property type="entry name" value="SORTING NEXIN"/>
    <property type="match status" value="1"/>
</dbReference>
<dbReference type="AlphaFoldDB" id="A0A0G2EH01"/>
<evidence type="ECO:0000256" key="9">
    <source>
        <dbReference type="ARBA" id="ARBA00033785"/>
    </source>
</evidence>
<dbReference type="InterPro" id="IPR001683">
    <property type="entry name" value="PX_dom"/>
</dbReference>
<evidence type="ECO:0000313" key="13">
    <source>
        <dbReference type="Proteomes" id="UP000053317"/>
    </source>
</evidence>
<dbReference type="PANTHER" id="PTHR10555:SF170">
    <property type="entry name" value="FI18122P1"/>
    <property type="match status" value="1"/>
</dbReference>
<dbReference type="PROSITE" id="PS50195">
    <property type="entry name" value="PX"/>
    <property type="match status" value="1"/>
</dbReference>
<dbReference type="InterPro" id="IPR036871">
    <property type="entry name" value="PX_dom_sf"/>
</dbReference>
<dbReference type="GO" id="GO:0032266">
    <property type="term" value="F:phosphatidylinositol-3-phosphate binding"/>
    <property type="evidence" value="ECO:0007669"/>
    <property type="project" value="InterPro"/>
</dbReference>
<dbReference type="EMBL" id="LCWF01000082">
    <property type="protein sequence ID" value="KKY21709.1"/>
    <property type="molecule type" value="Genomic_DNA"/>
</dbReference>
<dbReference type="Gene3D" id="3.30.1520.10">
    <property type="entry name" value="Phox-like domain"/>
    <property type="match status" value="1"/>
</dbReference>
<evidence type="ECO:0000256" key="6">
    <source>
        <dbReference type="ARBA" id="ARBA00023136"/>
    </source>
</evidence>
<evidence type="ECO:0000256" key="2">
    <source>
        <dbReference type="ARBA" id="ARBA00004177"/>
    </source>
</evidence>
<comment type="caution">
    <text evidence="12">The sequence shown here is derived from an EMBL/GenBank/DDBJ whole genome shotgun (WGS) entry which is preliminary data.</text>
</comment>
<evidence type="ECO:0000259" key="11">
    <source>
        <dbReference type="PROSITE" id="PS50195"/>
    </source>
</evidence>
<evidence type="ECO:0000256" key="4">
    <source>
        <dbReference type="ARBA" id="ARBA00022554"/>
    </source>
</evidence>
<gene>
    <name evidence="12" type="ORF">UCRPC4_g03476</name>
</gene>
<dbReference type="GO" id="GO:0010008">
    <property type="term" value="C:endosome membrane"/>
    <property type="evidence" value="ECO:0007669"/>
    <property type="project" value="UniProtKB-SubCell"/>
</dbReference>
<feature type="compositionally biased region" description="Polar residues" evidence="10">
    <location>
        <begin position="15"/>
        <end position="25"/>
    </location>
</feature>
<proteinExistence type="inferred from homology"/>
<dbReference type="InterPro" id="IPR037917">
    <property type="entry name" value="Ypt35_PX"/>
</dbReference>
<evidence type="ECO:0000256" key="7">
    <source>
        <dbReference type="ARBA" id="ARBA00033728"/>
    </source>
</evidence>
<comment type="subcellular location">
    <subcellularLocation>
        <location evidence="2">Endosome</location>
    </subcellularLocation>
    <subcellularLocation>
        <location evidence="1">Vacuole membrane</location>
        <topology evidence="1">Peripheral membrane protein</topology>
    </subcellularLocation>
</comment>
<evidence type="ECO:0000313" key="12">
    <source>
        <dbReference type="EMBL" id="KKY21709.1"/>
    </source>
</evidence>
<dbReference type="Proteomes" id="UP000053317">
    <property type="component" value="Unassembled WGS sequence"/>
</dbReference>
<dbReference type="Pfam" id="PF00787">
    <property type="entry name" value="PX"/>
    <property type="match status" value="1"/>
</dbReference>
<dbReference type="SMART" id="SM00312">
    <property type="entry name" value="PX"/>
    <property type="match status" value="1"/>
</dbReference>
<keyword evidence="6" id="KW-0472">Membrane</keyword>
<name>A0A0G2EH01_PHACM</name>
<evidence type="ECO:0000256" key="1">
    <source>
        <dbReference type="ARBA" id="ARBA00004148"/>
    </source>
</evidence>
<organism evidence="12 13">
    <name type="scientific">Phaeomoniella chlamydospora</name>
    <name type="common">Phaeoacremonium chlamydosporum</name>
    <dbReference type="NCBI Taxonomy" id="158046"/>
    <lineage>
        <taxon>Eukaryota</taxon>
        <taxon>Fungi</taxon>
        <taxon>Dikarya</taxon>
        <taxon>Ascomycota</taxon>
        <taxon>Pezizomycotina</taxon>
        <taxon>Eurotiomycetes</taxon>
        <taxon>Chaetothyriomycetidae</taxon>
        <taxon>Phaeomoniellales</taxon>
        <taxon>Phaeomoniellaceae</taxon>
        <taxon>Phaeomoniella</taxon>
    </lineage>
</organism>
<evidence type="ECO:0000256" key="8">
    <source>
        <dbReference type="ARBA" id="ARBA00033774"/>
    </source>
</evidence>
<comment type="similarity">
    <text evidence="3">Belongs to the YPT35 family.</text>
</comment>
<dbReference type="CDD" id="cd07280">
    <property type="entry name" value="PX_YPT35"/>
    <property type="match status" value="1"/>
</dbReference>
<feature type="region of interest" description="Disordered" evidence="10">
    <location>
        <begin position="1"/>
        <end position="104"/>
    </location>
</feature>
<reference evidence="12 13" key="2">
    <citation type="submission" date="2015-05" db="EMBL/GenBank/DDBJ databases">
        <authorList>
            <person name="Morales-Cruz A."/>
            <person name="Amrine K.C."/>
            <person name="Cantu D."/>
        </authorList>
    </citation>
    <scope>NUCLEOTIDE SEQUENCE [LARGE SCALE GENOMIC DNA]</scope>
    <source>
        <strain evidence="12">UCRPC4</strain>
    </source>
</reference>
<feature type="domain" description="PX" evidence="11">
    <location>
        <begin position="122"/>
        <end position="239"/>
    </location>
</feature>
<dbReference type="SUPFAM" id="SSF64268">
    <property type="entry name" value="PX domain"/>
    <property type="match status" value="1"/>
</dbReference>
<reference evidence="12 13" key="1">
    <citation type="submission" date="2015-05" db="EMBL/GenBank/DDBJ databases">
        <title>Distinctive expansion of gene families associated with plant cell wall degradation and secondary metabolism in the genomes of grapevine trunk pathogens.</title>
        <authorList>
            <person name="Lawrence D.P."/>
            <person name="Travadon R."/>
            <person name="Rolshausen P.E."/>
            <person name="Baumgartner K."/>
        </authorList>
    </citation>
    <scope>NUCLEOTIDE SEQUENCE [LARGE SCALE GENOMIC DNA]</scope>
    <source>
        <strain evidence="12">UCRPC4</strain>
    </source>
</reference>
<accession>A0A0G2EH01</accession>
<sequence length="239" mass="26162">MEPSTFRFPDPAGSGHNQAVDQTGIRTKRDTNLSNHNIQTTSPPPSENPSSPTSNGKPNGVISPVYWHHDRSSSHASHHSVSRGIGGGGGITLEDHTETPSETSSALWARTITIPDYTLVQGTTTITPTSTISAPTLLGAYIVYNVRVETLDGGPIFIRKRYSEFDQLRQDLVLAFPHATKHTAALPLLPPKSLFKKFQPRFLEARRKGLAYFLNCVLLNPEFAGSPIVKDFIFSRGDD</sequence>
<evidence type="ECO:0000256" key="10">
    <source>
        <dbReference type="SAM" id="MobiDB-lite"/>
    </source>
</evidence>
<keyword evidence="5" id="KW-0967">Endosome</keyword>
<dbReference type="OrthoDB" id="10254720at2759"/>
<dbReference type="GO" id="GO:0005774">
    <property type="term" value="C:vacuolar membrane"/>
    <property type="evidence" value="ECO:0007669"/>
    <property type="project" value="UniProtKB-SubCell"/>
</dbReference>
<evidence type="ECO:0000256" key="3">
    <source>
        <dbReference type="ARBA" id="ARBA00007426"/>
    </source>
</evidence>
<keyword evidence="4" id="KW-0926">Vacuole</keyword>
<keyword evidence="13" id="KW-1185">Reference proteome</keyword>
<protein>
    <recommendedName>
        <fullName evidence="8">Endosomal/vacuolar adapter protein YPT35</fullName>
    </recommendedName>
    <alternativeName>
        <fullName evidence="9">PX domain-containing protein YPT35</fullName>
    </alternativeName>
</protein>
<evidence type="ECO:0000256" key="5">
    <source>
        <dbReference type="ARBA" id="ARBA00022753"/>
    </source>
</evidence>
<comment type="function">
    <text evidence="7">Recruits the lipid transfer protein VPS13 to endosomal and vacuolar membranes.</text>
</comment>